<proteinExistence type="inferred from homology"/>
<dbReference type="Proteomes" id="UP001254165">
    <property type="component" value="Unassembled WGS sequence"/>
</dbReference>
<comment type="subcellular location">
    <subcellularLocation>
        <location evidence="7">Cytoplasm</location>
    </subcellularLocation>
</comment>
<feature type="binding site" evidence="7">
    <location>
        <position position="77"/>
    </location>
    <ligand>
        <name>Zn(2+)</name>
        <dbReference type="ChEBI" id="CHEBI:29105"/>
        <note>ligand shared between dimeric partners</note>
    </ligand>
</feature>
<dbReference type="NCBIfam" id="NF000768">
    <property type="entry name" value="PRK00051.1"/>
    <property type="match status" value="1"/>
</dbReference>
<dbReference type="SUPFAM" id="SSF141734">
    <property type="entry name" value="HisI-like"/>
    <property type="match status" value="1"/>
</dbReference>
<dbReference type="GO" id="GO:0004635">
    <property type="term" value="F:phosphoribosyl-AMP cyclohydrolase activity"/>
    <property type="evidence" value="ECO:0007669"/>
    <property type="project" value="UniProtKB-EC"/>
</dbReference>
<feature type="binding site" evidence="7">
    <location>
        <position position="76"/>
    </location>
    <ligand>
        <name>Mg(2+)</name>
        <dbReference type="ChEBI" id="CHEBI:18420"/>
    </ligand>
</feature>
<gene>
    <name evidence="7 9" type="primary">hisI</name>
    <name evidence="9" type="ORF">QYE77_09135</name>
</gene>
<comment type="function">
    <text evidence="7">Catalyzes the hydrolysis of the adenine ring of phosphoribosyl-AMP.</text>
</comment>
<reference evidence="9 10" key="1">
    <citation type="submission" date="2023-07" db="EMBL/GenBank/DDBJ databases">
        <title>Novel species of Thermanaerothrix with wide hydrolytic capabilities.</title>
        <authorList>
            <person name="Zayulina K.S."/>
            <person name="Podosokorskaya O.A."/>
            <person name="Elcheninov A.G."/>
        </authorList>
    </citation>
    <scope>NUCLEOTIDE SEQUENCE [LARGE SCALE GENOMIC DNA]</scope>
    <source>
        <strain evidence="9 10">4228-RoL</strain>
    </source>
</reference>
<evidence type="ECO:0000256" key="1">
    <source>
        <dbReference type="ARBA" id="ARBA00000024"/>
    </source>
</evidence>
<feature type="binding site" evidence="7">
    <location>
        <position position="80"/>
    </location>
    <ligand>
        <name>Mg(2+)</name>
        <dbReference type="ChEBI" id="CHEBI:18420"/>
    </ligand>
</feature>
<comment type="catalytic activity">
    <reaction evidence="1 7">
        <text>1-(5-phospho-beta-D-ribosyl)-5'-AMP + H2O = 1-(5-phospho-beta-D-ribosyl)-5-[(5-phospho-beta-D-ribosylamino)methylideneamino]imidazole-4-carboxamide</text>
        <dbReference type="Rhea" id="RHEA:20049"/>
        <dbReference type="ChEBI" id="CHEBI:15377"/>
        <dbReference type="ChEBI" id="CHEBI:58435"/>
        <dbReference type="ChEBI" id="CHEBI:59457"/>
        <dbReference type="EC" id="3.5.4.19"/>
    </reaction>
</comment>
<sequence>MNTLPPLTYDANGLIPAVVQDAESGAVLMLGWMNATAVARTLESGQVHFWSRRRQALWRKGETSGHTLTVVDVHVDCDADALLIRARPAGPTCHTGHATCFYRRLEDLTAHPPTITEMEP</sequence>
<comment type="similarity">
    <text evidence="7">Belongs to the PRA-CH family.</text>
</comment>
<protein>
    <recommendedName>
        <fullName evidence="7">Phosphoribosyl-AMP cyclohydrolase</fullName>
        <shortName evidence="7">PRA-CH</shortName>
        <ecNumber evidence="7">3.5.4.19</ecNumber>
    </recommendedName>
</protein>
<keyword evidence="4 7" id="KW-0028">Amino-acid biosynthesis</keyword>
<keyword evidence="10" id="KW-1185">Reference proteome</keyword>
<keyword evidence="6 7" id="KW-0368">Histidine biosynthesis</keyword>
<comment type="cofactor">
    <cofactor evidence="7">
        <name>Mg(2+)</name>
        <dbReference type="ChEBI" id="CHEBI:18420"/>
    </cofactor>
    <text evidence="7">Binds 1 Mg(2+) ion per subunit.</text>
</comment>
<feature type="binding site" evidence="7">
    <location>
        <position position="78"/>
    </location>
    <ligand>
        <name>Mg(2+)</name>
        <dbReference type="ChEBI" id="CHEBI:18420"/>
    </ligand>
</feature>
<evidence type="ECO:0000256" key="3">
    <source>
        <dbReference type="ARBA" id="ARBA00022490"/>
    </source>
</evidence>
<evidence type="ECO:0000259" key="8">
    <source>
        <dbReference type="Pfam" id="PF01502"/>
    </source>
</evidence>
<dbReference type="PANTHER" id="PTHR42945:SF9">
    <property type="entry name" value="HISTIDINE BIOSYNTHESIS BIFUNCTIONAL PROTEIN HISIE"/>
    <property type="match status" value="1"/>
</dbReference>
<feature type="binding site" evidence="7">
    <location>
        <position position="100"/>
    </location>
    <ligand>
        <name>Zn(2+)</name>
        <dbReference type="ChEBI" id="CHEBI:29105"/>
        <note>ligand shared between dimeric partners</note>
    </ligand>
</feature>
<keyword evidence="5 7" id="KW-0378">Hydrolase</keyword>
<organism evidence="9 10">
    <name type="scientific">Thermanaerothrix solaris</name>
    <dbReference type="NCBI Taxonomy" id="3058434"/>
    <lineage>
        <taxon>Bacteria</taxon>
        <taxon>Bacillati</taxon>
        <taxon>Chloroflexota</taxon>
        <taxon>Anaerolineae</taxon>
        <taxon>Anaerolineales</taxon>
        <taxon>Anaerolineaceae</taxon>
        <taxon>Thermanaerothrix</taxon>
    </lineage>
</organism>
<dbReference type="InterPro" id="IPR026660">
    <property type="entry name" value="PRA-CH"/>
</dbReference>
<dbReference type="Pfam" id="PF01502">
    <property type="entry name" value="PRA-CH"/>
    <property type="match status" value="1"/>
</dbReference>
<dbReference type="RefSeq" id="WP_315625089.1">
    <property type="nucleotide sequence ID" value="NZ_JAUHMF010000002.1"/>
</dbReference>
<dbReference type="EMBL" id="JAUHMF010000002">
    <property type="protein sequence ID" value="MDT8898430.1"/>
    <property type="molecule type" value="Genomic_DNA"/>
</dbReference>
<dbReference type="PANTHER" id="PTHR42945">
    <property type="entry name" value="HISTIDINE BIOSYNTHESIS BIFUNCTIONAL PROTEIN"/>
    <property type="match status" value="1"/>
</dbReference>
<keyword evidence="7" id="KW-0862">Zinc</keyword>
<comment type="subunit">
    <text evidence="7">Homodimer.</text>
</comment>
<keyword evidence="7" id="KW-0460">Magnesium</keyword>
<comment type="caution">
    <text evidence="9">The sequence shown here is derived from an EMBL/GenBank/DDBJ whole genome shotgun (WGS) entry which is preliminary data.</text>
</comment>
<evidence type="ECO:0000313" key="9">
    <source>
        <dbReference type="EMBL" id="MDT8898430.1"/>
    </source>
</evidence>
<dbReference type="Gene3D" id="3.10.20.810">
    <property type="entry name" value="Phosphoribosyl-AMP cyclohydrolase"/>
    <property type="match status" value="1"/>
</dbReference>
<keyword evidence="7" id="KW-0479">Metal-binding</keyword>
<evidence type="ECO:0000256" key="5">
    <source>
        <dbReference type="ARBA" id="ARBA00022801"/>
    </source>
</evidence>
<evidence type="ECO:0000256" key="4">
    <source>
        <dbReference type="ARBA" id="ARBA00022605"/>
    </source>
</evidence>
<evidence type="ECO:0000256" key="2">
    <source>
        <dbReference type="ARBA" id="ARBA00005169"/>
    </source>
</evidence>
<comment type="cofactor">
    <cofactor evidence="7">
        <name>Zn(2+)</name>
        <dbReference type="ChEBI" id="CHEBI:29105"/>
    </cofactor>
    <text evidence="7">Binds 1 zinc ion per subunit.</text>
</comment>
<keyword evidence="3 7" id="KW-0963">Cytoplasm</keyword>
<evidence type="ECO:0000256" key="7">
    <source>
        <dbReference type="HAMAP-Rule" id="MF_01021"/>
    </source>
</evidence>
<dbReference type="InterPro" id="IPR038019">
    <property type="entry name" value="PRib_AMP_CycHydrolase_sf"/>
</dbReference>
<dbReference type="InterPro" id="IPR002496">
    <property type="entry name" value="PRib_AMP_CycHydrolase_dom"/>
</dbReference>
<accession>A0ABU3NNL5</accession>
<evidence type="ECO:0000313" key="10">
    <source>
        <dbReference type="Proteomes" id="UP001254165"/>
    </source>
</evidence>
<comment type="pathway">
    <text evidence="2 7">Amino-acid biosynthesis; L-histidine biosynthesis; L-histidine from 5-phospho-alpha-D-ribose 1-diphosphate: step 3/9.</text>
</comment>
<evidence type="ECO:0000256" key="6">
    <source>
        <dbReference type="ARBA" id="ARBA00023102"/>
    </source>
</evidence>
<feature type="domain" description="Phosphoribosyl-AMP cyclohydrolase" evidence="8">
    <location>
        <begin position="29"/>
        <end position="102"/>
    </location>
</feature>
<name>A0ABU3NNL5_9CHLR</name>
<dbReference type="HAMAP" id="MF_01021">
    <property type="entry name" value="HisI"/>
    <property type="match status" value="1"/>
</dbReference>
<dbReference type="EC" id="3.5.4.19" evidence="7"/>
<feature type="binding site" evidence="7">
    <location>
        <position position="93"/>
    </location>
    <ligand>
        <name>Zn(2+)</name>
        <dbReference type="ChEBI" id="CHEBI:29105"/>
        <note>ligand shared between dimeric partners</note>
    </ligand>
</feature>